<accession>A0A7W9KNB1</accession>
<organism evidence="1 2">
    <name type="scientific">Kutzneria kofuensis</name>
    <dbReference type="NCBI Taxonomy" id="103725"/>
    <lineage>
        <taxon>Bacteria</taxon>
        <taxon>Bacillati</taxon>
        <taxon>Actinomycetota</taxon>
        <taxon>Actinomycetes</taxon>
        <taxon>Pseudonocardiales</taxon>
        <taxon>Pseudonocardiaceae</taxon>
        <taxon>Kutzneria</taxon>
    </lineage>
</organism>
<dbReference type="AlphaFoldDB" id="A0A7W9KNB1"/>
<evidence type="ECO:0000313" key="2">
    <source>
        <dbReference type="Proteomes" id="UP000585638"/>
    </source>
</evidence>
<reference evidence="1 2" key="1">
    <citation type="submission" date="2020-08" db="EMBL/GenBank/DDBJ databases">
        <title>Sequencing the genomes of 1000 actinobacteria strains.</title>
        <authorList>
            <person name="Klenk H.-P."/>
        </authorList>
    </citation>
    <scope>NUCLEOTIDE SEQUENCE [LARGE SCALE GENOMIC DNA]</scope>
    <source>
        <strain evidence="1 2">DSM 43851</strain>
    </source>
</reference>
<comment type="caution">
    <text evidence="1">The sequence shown here is derived from an EMBL/GenBank/DDBJ whole genome shotgun (WGS) entry which is preliminary data.</text>
</comment>
<proteinExistence type="predicted"/>
<evidence type="ECO:0000313" key="1">
    <source>
        <dbReference type="EMBL" id="MBB5895696.1"/>
    </source>
</evidence>
<protein>
    <submittedName>
        <fullName evidence="1">Putative permease</fullName>
    </submittedName>
</protein>
<keyword evidence="2" id="KW-1185">Reference proteome</keyword>
<gene>
    <name evidence="1" type="ORF">BJ998_006892</name>
</gene>
<name>A0A7W9KNB1_9PSEU</name>
<dbReference type="Proteomes" id="UP000585638">
    <property type="component" value="Unassembled WGS sequence"/>
</dbReference>
<dbReference type="RefSeq" id="WP_184867455.1">
    <property type="nucleotide sequence ID" value="NZ_BAAAWY010000098.1"/>
</dbReference>
<sequence>MLAAFVPIRALTVLGDRAELVLGRLVFHVAMPAVLFTTLSRTPVSRLLTPALGLDGHLLSMIALSGVTAFTHA</sequence>
<dbReference type="EMBL" id="JACHIR010000001">
    <property type="protein sequence ID" value="MBB5895696.1"/>
    <property type="molecule type" value="Genomic_DNA"/>
</dbReference>